<dbReference type="SUPFAM" id="SSF69593">
    <property type="entry name" value="Glycerol-3-phosphate (1)-acyltransferase"/>
    <property type="match status" value="1"/>
</dbReference>
<name>A0A1H5S8Q3_9ACTN</name>
<dbReference type="PANTHER" id="PTHR10434">
    <property type="entry name" value="1-ACYL-SN-GLYCEROL-3-PHOSPHATE ACYLTRANSFERASE"/>
    <property type="match status" value="1"/>
</dbReference>
<dbReference type="GO" id="GO:0003841">
    <property type="term" value="F:1-acylglycerol-3-phosphate O-acyltransferase activity"/>
    <property type="evidence" value="ECO:0007669"/>
    <property type="project" value="TreeGrafter"/>
</dbReference>
<evidence type="ECO:0000256" key="2">
    <source>
        <dbReference type="ARBA" id="ARBA00023315"/>
    </source>
</evidence>
<keyword evidence="1 4" id="KW-0808">Transferase</keyword>
<proteinExistence type="predicted"/>
<evidence type="ECO:0000313" key="4">
    <source>
        <dbReference type="EMBL" id="SEF46912.1"/>
    </source>
</evidence>
<dbReference type="EMBL" id="FNVO01000001">
    <property type="protein sequence ID" value="SEF46912.1"/>
    <property type="molecule type" value="Genomic_DNA"/>
</dbReference>
<dbReference type="PANTHER" id="PTHR10434:SF11">
    <property type="entry name" value="1-ACYL-SN-GLYCEROL-3-PHOSPHATE ACYLTRANSFERASE"/>
    <property type="match status" value="1"/>
</dbReference>
<feature type="domain" description="Phospholipid/glycerol acyltransferase" evidence="3">
    <location>
        <begin position="36"/>
        <end position="155"/>
    </location>
</feature>
<dbReference type="GO" id="GO:0005886">
    <property type="term" value="C:plasma membrane"/>
    <property type="evidence" value="ECO:0007669"/>
    <property type="project" value="TreeGrafter"/>
</dbReference>
<evidence type="ECO:0000313" key="5">
    <source>
        <dbReference type="Proteomes" id="UP000236723"/>
    </source>
</evidence>
<gene>
    <name evidence="4" type="ORF">SAMN04489712_101116</name>
</gene>
<dbReference type="Pfam" id="PF01553">
    <property type="entry name" value="Acyltransferase"/>
    <property type="match status" value="1"/>
</dbReference>
<dbReference type="GO" id="GO:0006654">
    <property type="term" value="P:phosphatidic acid biosynthetic process"/>
    <property type="evidence" value="ECO:0007669"/>
    <property type="project" value="TreeGrafter"/>
</dbReference>
<keyword evidence="2 4" id="KW-0012">Acyltransferase</keyword>
<dbReference type="AlphaFoldDB" id="A0A1H5S8Q3"/>
<dbReference type="OrthoDB" id="9806008at2"/>
<dbReference type="SMART" id="SM00563">
    <property type="entry name" value="PlsC"/>
    <property type="match status" value="1"/>
</dbReference>
<evidence type="ECO:0000259" key="3">
    <source>
        <dbReference type="SMART" id="SM00563"/>
    </source>
</evidence>
<sequence>MFWFWVLLRIVLSPIMYLLWRPRNSGMENVPKSGAALLVSNHQSFADHFFGPLPLRRRIFFIGKAEYFSGRGLKGLVSKAFFTGVGVVPVDRTGGKASEAALQTGLRILAEGKLLGIYPEGTRAPDNRLYRGKTGVARLALQSRVPVIPMAMLNTFELMPSGQPYPRLGVRPGVRFGRPMDFSRYYGMEDDREVLRKVTDEIMQAIRELSGQEYVDRYAAEVKAEMAGKAPRPVDDDE</sequence>
<organism evidence="4 5">
    <name type="scientific">Thermomonospora echinospora</name>
    <dbReference type="NCBI Taxonomy" id="1992"/>
    <lineage>
        <taxon>Bacteria</taxon>
        <taxon>Bacillati</taxon>
        <taxon>Actinomycetota</taxon>
        <taxon>Actinomycetes</taxon>
        <taxon>Streptosporangiales</taxon>
        <taxon>Thermomonosporaceae</taxon>
        <taxon>Thermomonospora</taxon>
    </lineage>
</organism>
<dbReference type="InterPro" id="IPR002123">
    <property type="entry name" value="Plipid/glycerol_acylTrfase"/>
</dbReference>
<dbReference type="RefSeq" id="WP_103935603.1">
    <property type="nucleotide sequence ID" value="NZ_FNVO01000001.1"/>
</dbReference>
<protein>
    <submittedName>
        <fullName evidence="4">1-acyl-sn-glycerol-3-phosphate acyltransferase</fullName>
    </submittedName>
</protein>
<keyword evidence="5" id="KW-1185">Reference proteome</keyword>
<reference evidence="5" key="1">
    <citation type="submission" date="2016-10" db="EMBL/GenBank/DDBJ databases">
        <authorList>
            <person name="Varghese N."/>
            <person name="Submissions S."/>
        </authorList>
    </citation>
    <scope>NUCLEOTIDE SEQUENCE [LARGE SCALE GENOMIC DNA]</scope>
    <source>
        <strain evidence="5">DSM 43163</strain>
    </source>
</reference>
<dbReference type="Proteomes" id="UP000236723">
    <property type="component" value="Unassembled WGS sequence"/>
</dbReference>
<evidence type="ECO:0000256" key="1">
    <source>
        <dbReference type="ARBA" id="ARBA00022679"/>
    </source>
</evidence>
<dbReference type="CDD" id="cd07989">
    <property type="entry name" value="LPLAT_AGPAT-like"/>
    <property type="match status" value="1"/>
</dbReference>
<accession>A0A1H5S8Q3</accession>